<dbReference type="InterPro" id="IPR006856">
    <property type="entry name" value="MATalpha_HMGbox"/>
</dbReference>
<keyword evidence="3 5" id="KW-0804">Transcription</keyword>
<dbReference type="PROSITE" id="PS51325">
    <property type="entry name" value="ALPHA_BOX"/>
    <property type="match status" value="1"/>
</dbReference>
<evidence type="ECO:0000313" key="7">
    <source>
        <dbReference type="EMBL" id="AVI61087.1"/>
    </source>
</evidence>
<organism evidence="7">
    <name type="scientific">Morchella sp. Mes-15</name>
    <dbReference type="NCBI Taxonomy" id="746190"/>
    <lineage>
        <taxon>Eukaryota</taxon>
        <taxon>Fungi</taxon>
        <taxon>Dikarya</taxon>
        <taxon>Ascomycota</taxon>
        <taxon>Pezizomycotina</taxon>
        <taxon>Pezizomycetes</taxon>
        <taxon>Pezizales</taxon>
        <taxon>Morchellaceae</taxon>
        <taxon>Morchella</taxon>
    </lineage>
</organism>
<keyword evidence="4 5" id="KW-0539">Nucleus</keyword>
<sequence>MSLRPVYLTGLIHKNPPFESVMILDSVKRAIYLRNATLGCALYLSKIHQYLLMQDRGGGIWVQHRDCRYIVPPPGGSVFHVNGIAFPFQRWLGLIHRLVRMEGRVALDPKVPFKYSVQKLYDEHYKNNKPTIFGEPLSKRSTLKALNPYIAHRAWISKFLGGLGFTQMLISALTKGLWQREKRKAMWSNIARMYTSHRDDGTLTTTLEDFIKAQLIENKQDPSPRSFLNICGINIDNMRKRMAPTCVPPNGQTSAIGTVEPTEQTYSDIHDIPTVHFQAPTVPDSSTMEYNKVEPILLSPTSTIFRVSKGSASTRPRLRNRKIISRSELRESAPQHAIRSLPAQALAPYEQPIPDQILSDLPQNWRPIIPVSYDINQLDPRLCPLPARLPLMRSPSALEKAYQETKTCLEKETHLRTETHRTETHPEPETYTELETYSKFKQYQDLQACPQPKAPAIFKLYTDQESYVLPQTYTAPNICPEPCRIAPEAADPQVPHGIYNPQNKEAEENFDFTKGGAYFISEIYTSENFPQPQLQAFQQFSSQEHTTLRWH</sequence>
<keyword evidence="2 5" id="KW-0238">DNA-binding</keyword>
<keyword evidence="1 5" id="KW-0805">Transcription regulation</keyword>
<dbReference type="EMBL" id="MG680972">
    <property type="protein sequence ID" value="AVI61087.1"/>
    <property type="molecule type" value="Genomic_DNA"/>
</dbReference>
<accession>A0A510A8E7</accession>
<feature type="domain" description="Alpha box" evidence="6">
    <location>
        <begin position="141"/>
        <end position="198"/>
    </location>
</feature>
<evidence type="ECO:0000256" key="3">
    <source>
        <dbReference type="ARBA" id="ARBA00023163"/>
    </source>
</evidence>
<reference evidence="7" key="1">
    <citation type="submission" date="2017-12" db="EMBL/GenBank/DDBJ databases">
        <title>Structural variation and phylogenetic analysis of the mating-type idiomorphs in the genus Morchella.</title>
        <authorList>
            <person name="Chai H.M."/>
            <person name="Chen W.M."/>
            <person name="Zhang X.L."/>
            <person name="Zhao Y.C."/>
        </authorList>
    </citation>
    <scope>NUCLEOTIDE SEQUENCE</scope>
    <source>
        <strain evidence="7">YAASMNHSQ</strain>
    </source>
</reference>
<dbReference type="GO" id="GO:0005634">
    <property type="term" value="C:nucleus"/>
    <property type="evidence" value="ECO:0007669"/>
    <property type="project" value="UniProtKB-SubCell"/>
</dbReference>
<comment type="subcellular location">
    <subcellularLocation>
        <location evidence="5">Nucleus</location>
    </subcellularLocation>
</comment>
<evidence type="ECO:0000259" key="6">
    <source>
        <dbReference type="PROSITE" id="PS51325"/>
    </source>
</evidence>
<evidence type="ECO:0000256" key="4">
    <source>
        <dbReference type="ARBA" id="ARBA00023242"/>
    </source>
</evidence>
<evidence type="ECO:0000256" key="2">
    <source>
        <dbReference type="ARBA" id="ARBA00023125"/>
    </source>
</evidence>
<evidence type="ECO:0000256" key="5">
    <source>
        <dbReference type="RuleBase" id="RU003516"/>
    </source>
</evidence>
<dbReference type="GO" id="GO:0008301">
    <property type="term" value="F:DNA binding, bending"/>
    <property type="evidence" value="ECO:0007669"/>
    <property type="project" value="InterPro"/>
</dbReference>
<name>A0A510A8E7_9PEZI</name>
<protein>
    <submittedName>
        <fullName evidence="7">Mating type protein MAT1-1-1</fullName>
    </submittedName>
</protein>
<dbReference type="AlphaFoldDB" id="A0A510A8E7"/>
<comment type="similarity">
    <text evidence="5">Belongs to the MATALPHA1 family.</text>
</comment>
<proteinExistence type="inferred from homology"/>
<evidence type="ECO:0000256" key="1">
    <source>
        <dbReference type="ARBA" id="ARBA00023015"/>
    </source>
</evidence>
<dbReference type="Pfam" id="PF04769">
    <property type="entry name" value="MATalpha_HMGbox"/>
    <property type="match status" value="1"/>
</dbReference>
<dbReference type="GO" id="GO:0045895">
    <property type="term" value="P:positive regulation of mating-type specific transcription, DNA-templated"/>
    <property type="evidence" value="ECO:0007669"/>
    <property type="project" value="InterPro"/>
</dbReference>